<reference evidence="3" key="1">
    <citation type="submission" date="2016-11" db="EMBL/GenBank/DDBJ databases">
        <authorList>
            <person name="Schniete J.K."/>
            <person name="Salih T."/>
            <person name="Algora Gallardo L."/>
            <person name="Martinez Fernandez S."/>
            <person name="Herron P.R."/>
        </authorList>
    </citation>
    <scope>NUCLEOTIDE SEQUENCE [LARGE SCALE GENOMIC DNA]</scope>
    <source>
        <strain evidence="3">DSM 41896</strain>
    </source>
</reference>
<dbReference type="GO" id="GO:0004803">
    <property type="term" value="F:transposase activity"/>
    <property type="evidence" value="ECO:0007669"/>
    <property type="project" value="InterPro"/>
</dbReference>
<dbReference type="GO" id="GO:0006313">
    <property type="term" value="P:DNA transposition"/>
    <property type="evidence" value="ECO:0007669"/>
    <property type="project" value="InterPro"/>
</dbReference>
<dbReference type="Pfam" id="PF01548">
    <property type="entry name" value="DEDD_Tnp_IS110"/>
    <property type="match status" value="1"/>
</dbReference>
<dbReference type="AlphaFoldDB" id="A0A1V6MYQ1"/>
<accession>A0A1V6MYQ1</accession>
<organism evidence="2 3">
    <name type="scientific">Streptomyces phaeoluteigriseus</name>
    <dbReference type="NCBI Taxonomy" id="114686"/>
    <lineage>
        <taxon>Bacteria</taxon>
        <taxon>Bacillati</taxon>
        <taxon>Actinomycetota</taxon>
        <taxon>Actinomycetes</taxon>
        <taxon>Kitasatosporales</taxon>
        <taxon>Streptomycetaceae</taxon>
        <taxon>Streptomyces</taxon>
        <taxon>Streptomyces aurantiacus group</taxon>
    </lineage>
</organism>
<dbReference type="InterPro" id="IPR002525">
    <property type="entry name" value="Transp_IS110-like_N"/>
</dbReference>
<evidence type="ECO:0000313" key="3">
    <source>
        <dbReference type="Proteomes" id="UP000184286"/>
    </source>
</evidence>
<evidence type="ECO:0000259" key="1">
    <source>
        <dbReference type="Pfam" id="PF01548"/>
    </source>
</evidence>
<comment type="caution">
    <text evidence="2">The sequence shown here is derived from an EMBL/GenBank/DDBJ whole genome shotgun (WGS) entry which is preliminary data.</text>
</comment>
<reference evidence="2 3" key="2">
    <citation type="submission" date="2017-02" db="EMBL/GenBank/DDBJ databases">
        <title>Draft genome sequence of Streptomyces phaeoluteigriseus type strain DSM41896.</title>
        <authorList>
            <person name="Salih T.S."/>
            <person name="Algora Gallardo L."/>
            <person name="Melo Santos T."/>
            <person name="Filgueira Martinez S."/>
            <person name="Herron P.R."/>
        </authorList>
    </citation>
    <scope>NUCLEOTIDE SEQUENCE [LARGE SCALE GENOMIC DNA]</scope>
    <source>
        <strain evidence="2 3">DSM 41896</strain>
    </source>
</reference>
<sequence length="95" mass="10009">MWPGTDAGKAEHHCTVIDANGTTLLSRRVPNSETELLKLLGDVLGIADGGPVTWAVDLNAGGASLWIALLVSHGQKLLYIPGRTVHHASAAYRGK</sequence>
<feature type="domain" description="Transposase IS110-like N-terminal" evidence="1">
    <location>
        <begin position="4"/>
        <end position="95"/>
    </location>
</feature>
<gene>
    <name evidence="2" type="ORF">BM536_002050</name>
</gene>
<name>A0A1V6MYQ1_9ACTN</name>
<dbReference type="GO" id="GO:0003677">
    <property type="term" value="F:DNA binding"/>
    <property type="evidence" value="ECO:0007669"/>
    <property type="project" value="InterPro"/>
</dbReference>
<evidence type="ECO:0000313" key="2">
    <source>
        <dbReference type="EMBL" id="OQD57554.1"/>
    </source>
</evidence>
<dbReference type="Proteomes" id="UP000184286">
    <property type="component" value="Unassembled WGS sequence"/>
</dbReference>
<proteinExistence type="predicted"/>
<dbReference type="EMBL" id="MPOH02000003">
    <property type="protein sequence ID" value="OQD57554.1"/>
    <property type="molecule type" value="Genomic_DNA"/>
</dbReference>
<protein>
    <recommendedName>
        <fullName evidence="1">Transposase IS110-like N-terminal domain-containing protein</fullName>
    </recommendedName>
</protein>